<dbReference type="RefSeq" id="WP_330937223.1">
    <property type="nucleotide sequence ID" value="NZ_JAZGJU010000002.1"/>
</dbReference>
<evidence type="ECO:0000313" key="1">
    <source>
        <dbReference type="EMBL" id="MEE6125992.1"/>
    </source>
</evidence>
<reference evidence="1 2" key="1">
    <citation type="submission" date="2024-01" db="EMBL/GenBank/DDBJ databases">
        <title>Whole genome of Chryseobacterium arthrosphaerae NNCa 2741.</title>
        <authorList>
            <person name="Boriskina E.V."/>
            <person name="Gordinskaya N.A."/>
            <person name="Kropotov V.S."/>
            <person name="Alekseeva A.E."/>
            <person name="Makhova M.A."/>
            <person name="Kryazhev D.V."/>
            <person name="Shkurkina I.S."/>
        </authorList>
    </citation>
    <scope>NUCLEOTIDE SEQUENCE [LARGE SCALE GENOMIC DNA]</scope>
    <source>
        <strain evidence="1 2">NNCa 2741</strain>
    </source>
</reference>
<dbReference type="Proteomes" id="UP001350005">
    <property type="component" value="Unassembled WGS sequence"/>
</dbReference>
<gene>
    <name evidence="1" type="ORF">V2E39_01185</name>
</gene>
<evidence type="ECO:0000313" key="2">
    <source>
        <dbReference type="Proteomes" id="UP001350005"/>
    </source>
</evidence>
<dbReference type="EMBL" id="JAZGJU010000002">
    <property type="protein sequence ID" value="MEE6125992.1"/>
    <property type="molecule type" value="Genomic_DNA"/>
</dbReference>
<sequence>MEVLYDIRIRVSINDIEAGLLYKYLKMHPVEKRCIREGYFGYSFKDFPQKREFDLMLNLETIDCCLRVLEDQDLNDPLENLLKRDLLEKIYQWADIINKEEYAIEYFQSNYYAICLEKYGNEDTYFSFENYIKLRNITESRRIVDLEKPTQSIIKRIRHFLNI</sequence>
<name>A0ABU7QTS2_9FLAO</name>
<comment type="caution">
    <text evidence="1">The sequence shown here is derived from an EMBL/GenBank/DDBJ whole genome shotgun (WGS) entry which is preliminary data.</text>
</comment>
<accession>A0ABU7QTS2</accession>
<protein>
    <submittedName>
        <fullName evidence="1">Uncharacterized protein</fullName>
    </submittedName>
</protein>
<organism evidence="1 2">
    <name type="scientific">Chryseobacterium arthrosphaerae</name>
    <dbReference type="NCBI Taxonomy" id="651561"/>
    <lineage>
        <taxon>Bacteria</taxon>
        <taxon>Pseudomonadati</taxon>
        <taxon>Bacteroidota</taxon>
        <taxon>Flavobacteriia</taxon>
        <taxon>Flavobacteriales</taxon>
        <taxon>Weeksellaceae</taxon>
        <taxon>Chryseobacterium group</taxon>
        <taxon>Chryseobacterium</taxon>
    </lineage>
</organism>
<keyword evidence="2" id="KW-1185">Reference proteome</keyword>
<proteinExistence type="predicted"/>